<protein>
    <submittedName>
        <fullName evidence="2">Uncharacterized protein</fullName>
    </submittedName>
</protein>
<accession>A0A6A7A4W4</accession>
<organism evidence="2 3">
    <name type="scientific">Ophiobolus disseminans</name>
    <dbReference type="NCBI Taxonomy" id="1469910"/>
    <lineage>
        <taxon>Eukaryota</taxon>
        <taxon>Fungi</taxon>
        <taxon>Dikarya</taxon>
        <taxon>Ascomycota</taxon>
        <taxon>Pezizomycotina</taxon>
        <taxon>Dothideomycetes</taxon>
        <taxon>Pleosporomycetidae</taxon>
        <taxon>Pleosporales</taxon>
        <taxon>Pleosporineae</taxon>
        <taxon>Phaeosphaeriaceae</taxon>
        <taxon>Ophiobolus</taxon>
    </lineage>
</organism>
<dbReference type="Proteomes" id="UP000799424">
    <property type="component" value="Unassembled WGS sequence"/>
</dbReference>
<dbReference type="AlphaFoldDB" id="A0A6A7A4W4"/>
<keyword evidence="3" id="KW-1185">Reference proteome</keyword>
<sequence>MAQAIEQLRPQLAHGQEEPSGYGIDIKAFLKKIPKGSDVAIYIQCLDGLVIHKRSFFELIAYLVKDLSLNALIVFQLYNCSTALTLPRVAAPPSPPPPACGIELRRFHKLKEDPTGDVEKLVKGFQIEGQQAKQKSGHTKPNTSKDSQKQDTAPSRS</sequence>
<dbReference type="EMBL" id="MU006223">
    <property type="protein sequence ID" value="KAF2828183.1"/>
    <property type="molecule type" value="Genomic_DNA"/>
</dbReference>
<gene>
    <name evidence="2" type="ORF">CC86DRAFT_405185</name>
</gene>
<evidence type="ECO:0000313" key="2">
    <source>
        <dbReference type="EMBL" id="KAF2828183.1"/>
    </source>
</evidence>
<feature type="region of interest" description="Disordered" evidence="1">
    <location>
        <begin position="129"/>
        <end position="157"/>
    </location>
</feature>
<reference evidence="2" key="1">
    <citation type="journal article" date="2020" name="Stud. Mycol.">
        <title>101 Dothideomycetes genomes: a test case for predicting lifestyles and emergence of pathogens.</title>
        <authorList>
            <person name="Haridas S."/>
            <person name="Albert R."/>
            <person name="Binder M."/>
            <person name="Bloem J."/>
            <person name="Labutti K."/>
            <person name="Salamov A."/>
            <person name="Andreopoulos B."/>
            <person name="Baker S."/>
            <person name="Barry K."/>
            <person name="Bills G."/>
            <person name="Bluhm B."/>
            <person name="Cannon C."/>
            <person name="Castanera R."/>
            <person name="Culley D."/>
            <person name="Daum C."/>
            <person name="Ezra D."/>
            <person name="Gonzalez J."/>
            <person name="Henrissat B."/>
            <person name="Kuo A."/>
            <person name="Liang C."/>
            <person name="Lipzen A."/>
            <person name="Lutzoni F."/>
            <person name="Magnuson J."/>
            <person name="Mondo S."/>
            <person name="Nolan M."/>
            <person name="Ohm R."/>
            <person name="Pangilinan J."/>
            <person name="Park H.-J."/>
            <person name="Ramirez L."/>
            <person name="Alfaro M."/>
            <person name="Sun H."/>
            <person name="Tritt A."/>
            <person name="Yoshinaga Y."/>
            <person name="Zwiers L.-H."/>
            <person name="Turgeon B."/>
            <person name="Goodwin S."/>
            <person name="Spatafora J."/>
            <person name="Crous P."/>
            <person name="Grigoriev I."/>
        </authorList>
    </citation>
    <scope>NUCLEOTIDE SEQUENCE</scope>
    <source>
        <strain evidence="2">CBS 113818</strain>
    </source>
</reference>
<evidence type="ECO:0000256" key="1">
    <source>
        <dbReference type="SAM" id="MobiDB-lite"/>
    </source>
</evidence>
<proteinExistence type="predicted"/>
<evidence type="ECO:0000313" key="3">
    <source>
        <dbReference type="Proteomes" id="UP000799424"/>
    </source>
</evidence>
<name>A0A6A7A4W4_9PLEO</name>
<dbReference type="OrthoDB" id="3798657at2759"/>